<gene>
    <name evidence="1" type="ORF">LX83_005730</name>
</gene>
<dbReference type="RefSeq" id="WP_253777041.1">
    <property type="nucleotide sequence ID" value="NZ_JAMTCK010000015.1"/>
</dbReference>
<keyword evidence="2" id="KW-1185">Reference proteome</keyword>
<comment type="caution">
    <text evidence="1">The sequence shown here is derived from an EMBL/GenBank/DDBJ whole genome shotgun (WGS) entry which is preliminary data.</text>
</comment>
<sequence>MHSPASWKLASPPETPASIAVDLVELREPLVRVTRTEAGDWCFDGPGEARELVEEITLGDVVRAWPHVAVLRMVQPGETAVWNWAENGWHIAPLSNQAELSCADLADSAWPEDLPAEDPAVVERAVVTGEALLTDVQRDDEGFSFVGPGEDELSVDAYVLVRLADAVRRWPHSFGVVRALQPGEGVEWDAEELRWDAYRLTYPTQPEL</sequence>
<dbReference type="Proteomes" id="UP001206128">
    <property type="component" value="Unassembled WGS sequence"/>
</dbReference>
<name>A0AAE3GK22_9PSEU</name>
<reference evidence="1" key="1">
    <citation type="submission" date="2022-06" db="EMBL/GenBank/DDBJ databases">
        <title>Genomic Encyclopedia of Archaeal and Bacterial Type Strains, Phase II (KMG-II): from individual species to whole genera.</title>
        <authorList>
            <person name="Goeker M."/>
        </authorList>
    </citation>
    <scope>NUCLEOTIDE SEQUENCE</scope>
    <source>
        <strain evidence="1">DSM 43935</strain>
    </source>
</reference>
<evidence type="ECO:0000313" key="1">
    <source>
        <dbReference type="EMBL" id="MCP2168852.1"/>
    </source>
</evidence>
<organism evidence="1 2">
    <name type="scientific">Goodfellowiella coeruleoviolacea</name>
    <dbReference type="NCBI Taxonomy" id="334858"/>
    <lineage>
        <taxon>Bacteria</taxon>
        <taxon>Bacillati</taxon>
        <taxon>Actinomycetota</taxon>
        <taxon>Actinomycetes</taxon>
        <taxon>Pseudonocardiales</taxon>
        <taxon>Pseudonocardiaceae</taxon>
        <taxon>Goodfellowiella</taxon>
    </lineage>
</organism>
<evidence type="ECO:0000313" key="2">
    <source>
        <dbReference type="Proteomes" id="UP001206128"/>
    </source>
</evidence>
<accession>A0AAE3GK22</accession>
<protein>
    <submittedName>
        <fullName evidence="1">Uncharacterized protein</fullName>
    </submittedName>
</protein>
<proteinExistence type="predicted"/>
<dbReference type="EMBL" id="JAMTCK010000015">
    <property type="protein sequence ID" value="MCP2168852.1"/>
    <property type="molecule type" value="Genomic_DNA"/>
</dbReference>
<dbReference type="AlphaFoldDB" id="A0AAE3GK22"/>